<dbReference type="OMA" id="KYQTAIH"/>
<dbReference type="Pfam" id="PF04376">
    <property type="entry name" value="ATE_N"/>
    <property type="match status" value="1"/>
</dbReference>
<dbReference type="AlphaFoldDB" id="A0A1D2M2P4"/>
<feature type="compositionally biased region" description="Basic and acidic residues" evidence="6">
    <location>
        <begin position="143"/>
        <end position="152"/>
    </location>
</feature>
<dbReference type="InterPro" id="IPR016181">
    <property type="entry name" value="Acyl_CoA_acyltransferase"/>
</dbReference>
<dbReference type="PIRSF" id="PIRSF037207">
    <property type="entry name" value="ATE1_euk"/>
    <property type="match status" value="1"/>
</dbReference>
<evidence type="ECO:0000313" key="9">
    <source>
        <dbReference type="EMBL" id="ODM87214.1"/>
    </source>
</evidence>
<dbReference type="PANTHER" id="PTHR21367:SF1">
    <property type="entry name" value="ARGINYL-TRNA--PROTEIN TRANSFERASE 1"/>
    <property type="match status" value="1"/>
</dbReference>
<evidence type="ECO:0000256" key="5">
    <source>
        <dbReference type="PIRNR" id="PIRNR037207"/>
    </source>
</evidence>
<comment type="function">
    <text evidence="5">Involved in the post-translational conjugation of arginine to the N-terminal aspartate or glutamate of a protein. This arginylation is required for degradation of the protein via the ubiquitin pathway.</text>
</comment>
<dbReference type="InterPro" id="IPR030700">
    <property type="entry name" value="N-end_Aminoacyl_Trfase"/>
</dbReference>
<evidence type="ECO:0000256" key="1">
    <source>
        <dbReference type="ARBA" id="ARBA00009991"/>
    </source>
</evidence>
<dbReference type="InterPro" id="IPR007472">
    <property type="entry name" value="N-end_Aminoacyl_Trfase_C"/>
</dbReference>
<name>A0A1D2M2P4_ORCCI</name>
<dbReference type="Pfam" id="PF04377">
    <property type="entry name" value="ATE_C"/>
    <property type="match status" value="1"/>
</dbReference>
<feature type="compositionally biased region" description="Basic residues" evidence="6">
    <location>
        <begin position="173"/>
        <end position="182"/>
    </location>
</feature>
<evidence type="ECO:0000256" key="4">
    <source>
        <dbReference type="ARBA" id="ARBA00023315"/>
    </source>
</evidence>
<proteinExistence type="inferred from homology"/>
<feature type="compositionally biased region" description="Polar residues" evidence="6">
    <location>
        <begin position="154"/>
        <end position="168"/>
    </location>
</feature>
<dbReference type="OrthoDB" id="74183at2759"/>
<keyword evidence="10" id="KW-1185">Reference proteome</keyword>
<reference evidence="9 10" key="1">
    <citation type="journal article" date="2016" name="Genome Biol. Evol.">
        <title>Gene Family Evolution Reflects Adaptation to Soil Environmental Stressors in the Genome of the Collembolan Orchesella cincta.</title>
        <authorList>
            <person name="Faddeeva-Vakhrusheva A."/>
            <person name="Derks M.F."/>
            <person name="Anvar S.Y."/>
            <person name="Agamennone V."/>
            <person name="Suring W."/>
            <person name="Smit S."/>
            <person name="van Straalen N.M."/>
            <person name="Roelofs D."/>
        </authorList>
    </citation>
    <scope>NUCLEOTIDE SEQUENCE [LARGE SCALE GENOMIC DNA]</scope>
    <source>
        <tissue evidence="9">Mixed pool</tissue>
    </source>
</reference>
<dbReference type="PANTHER" id="PTHR21367">
    <property type="entry name" value="ARGININE-TRNA-PROTEIN TRANSFERASE 1"/>
    <property type="match status" value="1"/>
</dbReference>
<comment type="catalytic activity">
    <reaction evidence="5">
        <text>an N-terminal L-alpha-aminoacyl-[protein] + L-arginyl-tRNA(Arg) = an N-terminal L-arginyl-L-aminoacyl-[protein] + tRNA(Arg) + H(+)</text>
        <dbReference type="Rhea" id="RHEA:10208"/>
        <dbReference type="Rhea" id="RHEA-COMP:9658"/>
        <dbReference type="Rhea" id="RHEA-COMP:9673"/>
        <dbReference type="Rhea" id="RHEA-COMP:10636"/>
        <dbReference type="Rhea" id="RHEA-COMP:10638"/>
        <dbReference type="ChEBI" id="CHEBI:15378"/>
        <dbReference type="ChEBI" id="CHEBI:78442"/>
        <dbReference type="ChEBI" id="CHEBI:78513"/>
        <dbReference type="ChEBI" id="CHEBI:78597"/>
        <dbReference type="ChEBI" id="CHEBI:83562"/>
        <dbReference type="EC" id="2.3.2.8"/>
    </reaction>
</comment>
<feature type="domain" description="N-end aminoacyl transferase N-terminal" evidence="7">
    <location>
        <begin position="26"/>
        <end position="96"/>
    </location>
</feature>
<protein>
    <recommendedName>
        <fullName evidence="5">Arginyl-tRNA--protein transferase 1</fullName>
        <shortName evidence="5">Arginyltransferase 1</shortName>
        <shortName evidence="5">R-transferase 1</shortName>
        <ecNumber evidence="5">2.3.2.8</ecNumber>
    </recommendedName>
    <alternativeName>
        <fullName evidence="5">Arginine-tRNA--protein transferase 1</fullName>
    </alternativeName>
</protein>
<accession>A0A1D2M2P4</accession>
<dbReference type="InterPro" id="IPR007471">
    <property type="entry name" value="N-end_Aminoacyl_Trfase_N"/>
</dbReference>
<dbReference type="GO" id="GO:0004057">
    <property type="term" value="F:arginyl-tRNA--protein transferase activity"/>
    <property type="evidence" value="ECO:0007669"/>
    <property type="project" value="UniProtKB-EC"/>
</dbReference>
<keyword evidence="3 5" id="KW-0833">Ubl conjugation pathway</keyword>
<evidence type="ECO:0000259" key="8">
    <source>
        <dbReference type="Pfam" id="PF04377"/>
    </source>
</evidence>
<dbReference type="GO" id="GO:0005737">
    <property type="term" value="C:cytoplasm"/>
    <property type="evidence" value="ECO:0007669"/>
    <property type="project" value="TreeGrafter"/>
</dbReference>
<dbReference type="EC" id="2.3.2.8" evidence="5"/>
<evidence type="ECO:0000256" key="3">
    <source>
        <dbReference type="ARBA" id="ARBA00022786"/>
    </source>
</evidence>
<evidence type="ECO:0000313" key="10">
    <source>
        <dbReference type="Proteomes" id="UP000094527"/>
    </source>
</evidence>
<keyword evidence="2 5" id="KW-0808">Transferase</keyword>
<sequence>MCSVRLEPPTHTIVEYFHNPESTGRSCGYCKSETGSFSDGMWAHTMSPENYESLINNGWRRSGCYLYKPRGPVTCCPVYTIRNISSKVEITRSQRKVLKRFKKYLADGVLPKQQKYSTLEQDHAPDKMSMECAHEISGTPEINVDKPQKPAEKQPSSVRSTHTNSPQTSKKEHPLKKKLLRRERKRQKLIAKGLDPVEFFKRNERNRVSELQDFFTPKDSDKVLFSTKLVQVDSPEFDEMFPIEHLLYKKYQMHTHGDKEHDCRASQFRRFLCDNPFGAPSSEGRVPHGTFHNQYYMNGVLIAVGVIDILPSCVSSVYFFYDPEYSFLSPGTLGALHEISFVNNLTTQDPTLQHYYLGYYIHKCDKMKYKRKFRPCELLCPVSNAFLRFDERVLSLLDSMNGGCAQLDQHMSIKTNTQDVRNVLLLHNRRVLPFDRYPKKTRKPMS</sequence>
<dbReference type="Proteomes" id="UP000094527">
    <property type="component" value="Unassembled WGS sequence"/>
</dbReference>
<feature type="region of interest" description="Disordered" evidence="6">
    <location>
        <begin position="139"/>
        <end position="182"/>
    </location>
</feature>
<dbReference type="STRING" id="48709.A0A1D2M2P4"/>
<feature type="domain" description="N-end rule aminoacyl transferase C-terminal" evidence="8">
    <location>
        <begin position="246"/>
        <end position="380"/>
    </location>
</feature>
<comment type="similarity">
    <text evidence="1 5">Belongs to the R-transferase family.</text>
</comment>
<dbReference type="InterPro" id="IPR017137">
    <property type="entry name" value="Arg-tRNA-P_Trfase_1_euk"/>
</dbReference>
<evidence type="ECO:0000256" key="6">
    <source>
        <dbReference type="SAM" id="MobiDB-lite"/>
    </source>
</evidence>
<evidence type="ECO:0000256" key="2">
    <source>
        <dbReference type="ARBA" id="ARBA00022679"/>
    </source>
</evidence>
<dbReference type="EMBL" id="LJIJ01005876">
    <property type="protein sequence ID" value="ODM87214.1"/>
    <property type="molecule type" value="Genomic_DNA"/>
</dbReference>
<comment type="caution">
    <text evidence="9">The sequence shown here is derived from an EMBL/GenBank/DDBJ whole genome shotgun (WGS) entry which is preliminary data.</text>
</comment>
<organism evidence="9 10">
    <name type="scientific">Orchesella cincta</name>
    <name type="common">Springtail</name>
    <name type="synonym">Podura cincta</name>
    <dbReference type="NCBI Taxonomy" id="48709"/>
    <lineage>
        <taxon>Eukaryota</taxon>
        <taxon>Metazoa</taxon>
        <taxon>Ecdysozoa</taxon>
        <taxon>Arthropoda</taxon>
        <taxon>Hexapoda</taxon>
        <taxon>Collembola</taxon>
        <taxon>Entomobryomorpha</taxon>
        <taxon>Entomobryoidea</taxon>
        <taxon>Orchesellidae</taxon>
        <taxon>Orchesellinae</taxon>
        <taxon>Orchesella</taxon>
    </lineage>
</organism>
<keyword evidence="4 5" id="KW-0012">Acyltransferase</keyword>
<evidence type="ECO:0000259" key="7">
    <source>
        <dbReference type="Pfam" id="PF04376"/>
    </source>
</evidence>
<dbReference type="SUPFAM" id="SSF55729">
    <property type="entry name" value="Acyl-CoA N-acyltransferases (Nat)"/>
    <property type="match status" value="1"/>
</dbReference>
<gene>
    <name evidence="9" type="ORF">Ocin01_19469</name>
</gene>